<reference evidence="1 2" key="1">
    <citation type="submission" date="2024-04" db="EMBL/GenBank/DDBJ databases">
        <title>Defined microbial consortia suppress multidrug-resistant proinflammatory Enterobacteriaceae via ecological control.</title>
        <authorList>
            <person name="Furuichi M."/>
            <person name="Kawaguchi T."/>
            <person name="Pust M."/>
            <person name="Yasuma K."/>
            <person name="Plichta D."/>
            <person name="Hasegawa N."/>
            <person name="Ohya T."/>
            <person name="Bhattarai S."/>
            <person name="Sasajima S."/>
            <person name="Aoto Y."/>
            <person name="Tuganbaev T."/>
            <person name="Yaginuma M."/>
            <person name="Ueda M."/>
            <person name="Okahashi N."/>
            <person name="Amafuji K."/>
            <person name="Kiridooshi Y."/>
            <person name="Sugita K."/>
            <person name="Strazar M."/>
            <person name="Skelly A."/>
            <person name="Suda W."/>
            <person name="Hattori M."/>
            <person name="Nakamoto N."/>
            <person name="Caballero S."/>
            <person name="Norman J."/>
            <person name="Olle B."/>
            <person name="Tanoue T."/>
            <person name="Arita M."/>
            <person name="Bucci V."/>
            <person name="Atarashi K."/>
            <person name="Xavier R."/>
            <person name="Honda K."/>
        </authorList>
    </citation>
    <scope>NUCLEOTIDE SEQUENCE [LARGE SCALE GENOMIC DNA]</scope>
    <source>
        <strain evidence="2">f13</strain>
    </source>
</reference>
<dbReference type="InterPro" id="IPR025957">
    <property type="entry name" value="Cys_rich_KTR"/>
</dbReference>
<accession>A0ABQ0AV52</accession>
<organism evidence="1 2">
    <name type="scientific">Enterocloster alcoholdehydrogenati</name>
    <dbReference type="NCBI Taxonomy" id="2547410"/>
    <lineage>
        <taxon>Bacteria</taxon>
        <taxon>Bacillati</taxon>
        <taxon>Bacillota</taxon>
        <taxon>Clostridia</taxon>
        <taxon>Lachnospirales</taxon>
        <taxon>Lachnospiraceae</taxon>
        <taxon>Enterocloster</taxon>
    </lineage>
</organism>
<dbReference type="EMBL" id="BAABXL010000001">
    <property type="protein sequence ID" value="GAA6267905.1"/>
    <property type="molecule type" value="Genomic_DNA"/>
</dbReference>
<dbReference type="Pfam" id="PF14205">
    <property type="entry name" value="Cys_rich_KTR"/>
    <property type="match status" value="1"/>
</dbReference>
<evidence type="ECO:0000313" key="1">
    <source>
        <dbReference type="EMBL" id="GAA6267905.1"/>
    </source>
</evidence>
<gene>
    <name evidence="1" type="ORF">F130042H8_09650</name>
</gene>
<keyword evidence="2" id="KW-1185">Reference proteome</keyword>
<dbReference type="Proteomes" id="UP001600894">
    <property type="component" value="Unassembled WGS sequence"/>
</dbReference>
<name>A0ABQ0AV52_9FIRM</name>
<comment type="caution">
    <text evidence="1">The sequence shown here is derived from an EMBL/GenBank/DDBJ whole genome shotgun (WGS) entry which is preliminary data.</text>
</comment>
<proteinExistence type="predicted"/>
<evidence type="ECO:0000313" key="2">
    <source>
        <dbReference type="Proteomes" id="UP001600894"/>
    </source>
</evidence>
<protein>
    <submittedName>
        <fullName evidence="1">Cysteine-rich KTR domain-containing protein</fullName>
    </submittedName>
</protein>
<sequence>MMNSENWIYCPVCKNKTRLQIREDTELKNFPLYCPKCKQETLINVYKLNISVIKEPDAQTQSR</sequence>